<protein>
    <recommendedName>
        <fullName evidence="1">diguanylate cyclase</fullName>
        <ecNumber evidence="1">2.7.7.65</ecNumber>
    </recommendedName>
</protein>
<feature type="domain" description="GGDEF" evidence="4">
    <location>
        <begin position="241"/>
        <end position="373"/>
    </location>
</feature>
<evidence type="ECO:0000313" key="5">
    <source>
        <dbReference type="EMBL" id="WOB08234.1"/>
    </source>
</evidence>
<dbReference type="GO" id="GO:0052621">
    <property type="term" value="F:diguanylate cyclase activity"/>
    <property type="evidence" value="ECO:0007669"/>
    <property type="project" value="UniProtKB-EC"/>
</dbReference>
<dbReference type="PANTHER" id="PTHR45138">
    <property type="entry name" value="REGULATORY COMPONENTS OF SENSORY TRANSDUCTION SYSTEM"/>
    <property type="match status" value="1"/>
</dbReference>
<dbReference type="InterPro" id="IPR029787">
    <property type="entry name" value="Nucleotide_cyclase"/>
</dbReference>
<feature type="transmembrane region" description="Helical" evidence="3">
    <location>
        <begin position="55"/>
        <end position="73"/>
    </location>
</feature>
<keyword evidence="3" id="KW-0472">Membrane</keyword>
<dbReference type="EMBL" id="CP136336">
    <property type="protein sequence ID" value="WOB08234.1"/>
    <property type="molecule type" value="Genomic_DNA"/>
</dbReference>
<feature type="transmembrane region" description="Helical" evidence="3">
    <location>
        <begin position="136"/>
        <end position="154"/>
    </location>
</feature>
<dbReference type="Pfam" id="PF00990">
    <property type="entry name" value="GGDEF"/>
    <property type="match status" value="1"/>
</dbReference>
<dbReference type="InterPro" id="IPR000160">
    <property type="entry name" value="GGDEF_dom"/>
</dbReference>
<dbReference type="PROSITE" id="PS50887">
    <property type="entry name" value="GGDEF"/>
    <property type="match status" value="1"/>
</dbReference>
<keyword evidence="5" id="KW-0808">Transferase</keyword>
<dbReference type="PANTHER" id="PTHR45138:SF9">
    <property type="entry name" value="DIGUANYLATE CYCLASE DGCM-RELATED"/>
    <property type="match status" value="1"/>
</dbReference>
<sequence>MGQALSTQLATLVLGREARQRLRASQALLVVLVDVLLSFICAFGVWTGLIDAHLALAWSSLTLLGVLTFYAVIRSGWNERLSPTDPALTMVQGVFSVFSTVTAYLICGPVRGASLLAMAITLVSGMFALKPGQVRRLSVLAVLLLGATMVGGHLRWPDRFPIAEEALHFMMVAVVLPAIAVLAGQLSTMRHKLRQHRHDLEQALEHNRQLASRDELTGLYNRRHVMALMHKEVQRAERSGRPMSIALLDIDHFKRINDSCGHAQGDEVLKAFALEVGATVRDTDVLGRWGGEEFMVVLPETDAAGAACVLDRVHERMRNLSFACGSEARGVSFSAGIAAAAPGEALHLTIERADAALYRAKEAGRQRSVVAEALEATETTALAQAARPVTSCAP</sequence>
<feature type="transmembrane region" description="Helical" evidence="3">
    <location>
        <begin position="27"/>
        <end position="49"/>
    </location>
</feature>
<dbReference type="CDD" id="cd01949">
    <property type="entry name" value="GGDEF"/>
    <property type="match status" value="1"/>
</dbReference>
<evidence type="ECO:0000259" key="4">
    <source>
        <dbReference type="PROSITE" id="PS50887"/>
    </source>
</evidence>
<proteinExistence type="predicted"/>
<keyword evidence="6" id="KW-1185">Reference proteome</keyword>
<evidence type="ECO:0000256" key="1">
    <source>
        <dbReference type="ARBA" id="ARBA00012528"/>
    </source>
</evidence>
<dbReference type="Proteomes" id="UP001303946">
    <property type="component" value="Chromosome"/>
</dbReference>
<dbReference type="InterPro" id="IPR050469">
    <property type="entry name" value="Diguanylate_Cyclase"/>
</dbReference>
<organism evidence="5 6">
    <name type="scientific">Piscinibacter gummiphilus</name>
    <dbReference type="NCBI Taxonomy" id="946333"/>
    <lineage>
        <taxon>Bacteria</taxon>
        <taxon>Pseudomonadati</taxon>
        <taxon>Pseudomonadota</taxon>
        <taxon>Betaproteobacteria</taxon>
        <taxon>Burkholderiales</taxon>
        <taxon>Sphaerotilaceae</taxon>
        <taxon>Piscinibacter</taxon>
    </lineage>
</organism>
<reference evidence="5 6" key="1">
    <citation type="submission" date="2023-10" db="EMBL/GenBank/DDBJ databases">
        <title>Bacteria for the degradation of biodegradable plastic PBAT(Polybutylene adipate terephthalate).</title>
        <authorList>
            <person name="Weon H.-Y."/>
            <person name="Yeon J."/>
        </authorList>
    </citation>
    <scope>NUCLEOTIDE SEQUENCE [LARGE SCALE GENOMIC DNA]</scope>
    <source>
        <strain evidence="5 6">SBD 7-3</strain>
    </source>
</reference>
<evidence type="ECO:0000256" key="3">
    <source>
        <dbReference type="SAM" id="Phobius"/>
    </source>
</evidence>
<feature type="transmembrane region" description="Helical" evidence="3">
    <location>
        <begin position="166"/>
        <end position="187"/>
    </location>
</feature>
<dbReference type="InterPro" id="IPR043128">
    <property type="entry name" value="Rev_trsase/Diguanyl_cyclase"/>
</dbReference>
<gene>
    <name evidence="5" type="ORF">RXV79_25450</name>
</gene>
<keyword evidence="3" id="KW-0812">Transmembrane</keyword>
<keyword evidence="3" id="KW-1133">Transmembrane helix</keyword>
<dbReference type="SMART" id="SM00267">
    <property type="entry name" value="GGDEF"/>
    <property type="match status" value="1"/>
</dbReference>
<comment type="catalytic activity">
    <reaction evidence="2">
        <text>2 GTP = 3',3'-c-di-GMP + 2 diphosphate</text>
        <dbReference type="Rhea" id="RHEA:24898"/>
        <dbReference type="ChEBI" id="CHEBI:33019"/>
        <dbReference type="ChEBI" id="CHEBI:37565"/>
        <dbReference type="ChEBI" id="CHEBI:58805"/>
        <dbReference type="EC" id="2.7.7.65"/>
    </reaction>
</comment>
<accession>A0ABZ0D0G5</accession>
<evidence type="ECO:0000313" key="6">
    <source>
        <dbReference type="Proteomes" id="UP001303946"/>
    </source>
</evidence>
<evidence type="ECO:0000256" key="2">
    <source>
        <dbReference type="ARBA" id="ARBA00034247"/>
    </source>
</evidence>
<dbReference type="Gene3D" id="3.30.70.270">
    <property type="match status" value="1"/>
</dbReference>
<dbReference type="NCBIfam" id="TIGR00254">
    <property type="entry name" value="GGDEF"/>
    <property type="match status" value="1"/>
</dbReference>
<keyword evidence="5" id="KW-0548">Nucleotidyltransferase</keyword>
<feature type="transmembrane region" description="Helical" evidence="3">
    <location>
        <begin position="85"/>
        <end position="106"/>
    </location>
</feature>
<dbReference type="EC" id="2.7.7.65" evidence="1"/>
<dbReference type="SUPFAM" id="SSF55073">
    <property type="entry name" value="Nucleotide cyclase"/>
    <property type="match status" value="1"/>
</dbReference>
<feature type="transmembrane region" description="Helical" evidence="3">
    <location>
        <begin position="112"/>
        <end position="129"/>
    </location>
</feature>
<dbReference type="RefSeq" id="WP_316700937.1">
    <property type="nucleotide sequence ID" value="NZ_CP136336.1"/>
</dbReference>
<name>A0ABZ0D0G5_9BURK</name>